<dbReference type="Gene3D" id="1.10.260.40">
    <property type="entry name" value="lambda repressor-like DNA-binding domains"/>
    <property type="match status" value="1"/>
</dbReference>
<name>A0A4R1SC43_HYDET</name>
<dbReference type="PANTHER" id="PTHR46558:SF11">
    <property type="entry name" value="HTH-TYPE TRANSCRIPTIONAL REGULATOR XRE"/>
    <property type="match status" value="1"/>
</dbReference>
<dbReference type="AlphaFoldDB" id="A0A4R1SC43"/>
<keyword evidence="4" id="KW-1185">Reference proteome</keyword>
<evidence type="ECO:0000313" key="4">
    <source>
        <dbReference type="Proteomes" id="UP000295008"/>
    </source>
</evidence>
<evidence type="ECO:0000256" key="1">
    <source>
        <dbReference type="ARBA" id="ARBA00023125"/>
    </source>
</evidence>
<dbReference type="Proteomes" id="UP000295008">
    <property type="component" value="Unassembled WGS sequence"/>
</dbReference>
<dbReference type="GO" id="GO:0003677">
    <property type="term" value="F:DNA binding"/>
    <property type="evidence" value="ECO:0007669"/>
    <property type="project" value="UniProtKB-KW"/>
</dbReference>
<dbReference type="InterPro" id="IPR010982">
    <property type="entry name" value="Lambda_DNA-bd_dom_sf"/>
</dbReference>
<evidence type="ECO:0000259" key="2">
    <source>
        <dbReference type="PROSITE" id="PS50943"/>
    </source>
</evidence>
<dbReference type="SUPFAM" id="SSF47413">
    <property type="entry name" value="lambda repressor-like DNA-binding domains"/>
    <property type="match status" value="1"/>
</dbReference>
<dbReference type="CDD" id="cd00093">
    <property type="entry name" value="HTH_XRE"/>
    <property type="match status" value="1"/>
</dbReference>
<sequence>MNTIGERLKKGRLATNLSIVEVSDKTGISRGNLSRLENDVNKPSSEALILLSDLYDVSVDWILKGQEYTVVSKKNQNEIMVVEDKRLRAFLERINRLWAEGNRDVRGWIIIQLSKAFPEIAEELKKENENAATAETA</sequence>
<dbReference type="InterPro" id="IPR001387">
    <property type="entry name" value="Cro/C1-type_HTH"/>
</dbReference>
<dbReference type="SMART" id="SM00530">
    <property type="entry name" value="HTH_XRE"/>
    <property type="match status" value="1"/>
</dbReference>
<protein>
    <submittedName>
        <fullName evidence="3">Helix-turn-helix protein</fullName>
    </submittedName>
</protein>
<proteinExistence type="predicted"/>
<organism evidence="3 4">
    <name type="scientific">Hydrogenispora ethanolica</name>
    <dbReference type="NCBI Taxonomy" id="1082276"/>
    <lineage>
        <taxon>Bacteria</taxon>
        <taxon>Bacillati</taxon>
        <taxon>Bacillota</taxon>
        <taxon>Hydrogenispora</taxon>
    </lineage>
</organism>
<dbReference type="PROSITE" id="PS50943">
    <property type="entry name" value="HTH_CROC1"/>
    <property type="match status" value="1"/>
</dbReference>
<dbReference type="OrthoDB" id="1726456at2"/>
<dbReference type="RefSeq" id="WP_132012394.1">
    <property type="nucleotide sequence ID" value="NZ_SLUN01000001.1"/>
</dbReference>
<evidence type="ECO:0000313" key="3">
    <source>
        <dbReference type="EMBL" id="TCL77009.1"/>
    </source>
</evidence>
<gene>
    <name evidence="3" type="ORF">EDC14_1001294</name>
</gene>
<keyword evidence="1" id="KW-0238">DNA-binding</keyword>
<dbReference type="PANTHER" id="PTHR46558">
    <property type="entry name" value="TRACRIPTIONAL REGULATORY PROTEIN-RELATED-RELATED"/>
    <property type="match status" value="1"/>
</dbReference>
<reference evidence="3 4" key="1">
    <citation type="submission" date="2019-03" db="EMBL/GenBank/DDBJ databases">
        <title>Genomic Encyclopedia of Type Strains, Phase IV (KMG-IV): sequencing the most valuable type-strain genomes for metagenomic binning, comparative biology and taxonomic classification.</title>
        <authorList>
            <person name="Goeker M."/>
        </authorList>
    </citation>
    <scope>NUCLEOTIDE SEQUENCE [LARGE SCALE GENOMIC DNA]</scope>
    <source>
        <strain evidence="3 4">LX-B</strain>
    </source>
</reference>
<dbReference type="Pfam" id="PF01381">
    <property type="entry name" value="HTH_3"/>
    <property type="match status" value="1"/>
</dbReference>
<accession>A0A4R1SC43</accession>
<dbReference type="EMBL" id="SLUN01000001">
    <property type="protein sequence ID" value="TCL77009.1"/>
    <property type="molecule type" value="Genomic_DNA"/>
</dbReference>
<comment type="caution">
    <text evidence="3">The sequence shown here is derived from an EMBL/GenBank/DDBJ whole genome shotgun (WGS) entry which is preliminary data.</text>
</comment>
<feature type="domain" description="HTH cro/C1-type" evidence="2">
    <location>
        <begin position="8"/>
        <end position="62"/>
    </location>
</feature>